<keyword evidence="10" id="KW-0739">Sodium transport</keyword>
<evidence type="ECO:0000313" key="13">
    <source>
        <dbReference type="EMBL" id="KYB26150.1"/>
    </source>
</evidence>
<reference evidence="13 14" key="2">
    <citation type="journal article" date="2010" name="Nucleic Acids Res.">
        <title>BeetleBase in 2010: revisions to provide comprehensive genomic information for Tribolium castaneum.</title>
        <authorList>
            <person name="Kim H.S."/>
            <person name="Murphy T."/>
            <person name="Xia J."/>
            <person name="Caragea D."/>
            <person name="Park Y."/>
            <person name="Beeman R.W."/>
            <person name="Lorenzen M.D."/>
            <person name="Butcher S."/>
            <person name="Manak J.R."/>
            <person name="Brown S.J."/>
        </authorList>
    </citation>
    <scope>GENOME REANNOTATION</scope>
    <source>
        <strain evidence="13 14">Georgia GA2</strain>
    </source>
</reference>
<dbReference type="PROSITE" id="PS50283">
    <property type="entry name" value="NA_SOLUT_SYMP_3"/>
    <property type="match status" value="1"/>
</dbReference>
<feature type="transmembrane region" description="Helical" evidence="12">
    <location>
        <begin position="435"/>
        <end position="457"/>
    </location>
</feature>
<feature type="transmembrane region" description="Helical" evidence="12">
    <location>
        <begin position="406"/>
        <end position="428"/>
    </location>
</feature>
<evidence type="ECO:0000256" key="10">
    <source>
        <dbReference type="ARBA" id="ARBA00023201"/>
    </source>
</evidence>
<comment type="similarity">
    <text evidence="2 11">Belongs to the sodium:solute symporter (SSF) (TC 2.A.21) family.</text>
</comment>
<feature type="transmembrane region" description="Helical" evidence="12">
    <location>
        <begin position="83"/>
        <end position="107"/>
    </location>
</feature>
<feature type="transmembrane region" description="Helical" evidence="12">
    <location>
        <begin position="331"/>
        <end position="357"/>
    </location>
</feature>
<dbReference type="InterPro" id="IPR001734">
    <property type="entry name" value="Na/solute_symporter"/>
</dbReference>
<evidence type="ECO:0000256" key="1">
    <source>
        <dbReference type="ARBA" id="ARBA00004651"/>
    </source>
</evidence>
<protein>
    <submittedName>
        <fullName evidence="13">Sodium-dependent multivitamin transporter-like Protein</fullName>
    </submittedName>
</protein>
<dbReference type="Pfam" id="PF00474">
    <property type="entry name" value="SSF"/>
    <property type="match status" value="1"/>
</dbReference>
<dbReference type="GO" id="GO:0005886">
    <property type="term" value="C:plasma membrane"/>
    <property type="evidence" value="ECO:0007669"/>
    <property type="project" value="UniProtKB-SubCell"/>
</dbReference>
<dbReference type="STRING" id="7070.A0A139WDX2"/>
<dbReference type="InterPro" id="IPR038377">
    <property type="entry name" value="Na/Glc_symporter_sf"/>
</dbReference>
<dbReference type="GO" id="GO:0006814">
    <property type="term" value="P:sodium ion transport"/>
    <property type="evidence" value="ECO:0000318"/>
    <property type="project" value="GO_Central"/>
</dbReference>
<gene>
    <name evidence="13" type="primary">AUGUSTUS-3.0.2_33998</name>
    <name evidence="13" type="ORF">TcasGA2_TC033998</name>
</gene>
<feature type="transmembrane region" description="Helical" evidence="12">
    <location>
        <begin position="378"/>
        <end position="400"/>
    </location>
</feature>
<dbReference type="AlphaFoldDB" id="A0A139WDX2"/>
<comment type="subcellular location">
    <subcellularLocation>
        <location evidence="1">Cell membrane</location>
        <topology evidence="1">Multi-pass membrane protein</topology>
    </subcellularLocation>
</comment>
<evidence type="ECO:0000256" key="12">
    <source>
        <dbReference type="SAM" id="Phobius"/>
    </source>
</evidence>
<evidence type="ECO:0000256" key="6">
    <source>
        <dbReference type="ARBA" id="ARBA00022989"/>
    </source>
</evidence>
<keyword evidence="3" id="KW-0813">Transport</keyword>
<dbReference type="PANTHER" id="PTHR42985:SF21">
    <property type="entry name" value="SODIUM-DEPENDENT MULTIVITAMIN TRANSPORTER-LIKE PROTEIN"/>
    <property type="match status" value="1"/>
</dbReference>
<dbReference type="GO" id="GO:0015293">
    <property type="term" value="F:symporter activity"/>
    <property type="evidence" value="ECO:0000318"/>
    <property type="project" value="GO_Central"/>
</dbReference>
<evidence type="ECO:0000256" key="5">
    <source>
        <dbReference type="ARBA" id="ARBA00022692"/>
    </source>
</evidence>
<evidence type="ECO:0000313" key="14">
    <source>
        <dbReference type="Proteomes" id="UP000007266"/>
    </source>
</evidence>
<keyword evidence="7" id="KW-0915">Sodium</keyword>
<evidence type="ECO:0000256" key="2">
    <source>
        <dbReference type="ARBA" id="ARBA00006434"/>
    </source>
</evidence>
<sequence>MDSLTLLWYDYLIFILVLLFSISIGIYFGFFAKNNQSDPSEYLQGKKQMSPLPVAVSLTASSTSVSILLSYSSEAYSFGANTFLLIFGMIIAYCANKFIYLPVFYSLEIDTVYEYLEKRFDKRARQLASSIFTICCVCFMSMTIYTPALALSAVTGFKLQYIIVGVSCVCIFYTSVGGFKTVIWTDVLQFFVVLASLLTTLGLAVGSSGGFRQMWHKAVTSGRLDIFEFDPNPTRHSSVWIIVIGYSFTFMSITCVDQIFVQKTRSIRNIESASKALIFFTVGHYFIVVVCILLGLAMYAKYWNCDPVSANFIQKPDQLLPYLVMDVGNQIPGVSGIFVSAIFSSSLSLQSAILNCLSGSIYSDFLKPFVGEIPESRILKLTVLGLGVLCTVLAFVIQYLGTLFHIIFTIVGATGGPILGMFTCGLLVPRINSKATFYGTLSGFVICLSIALPATYYQAQSGQNQYLKPISTSCLNQTLRNETTTDQSKSPWLFQISYFYYSVIGTIVTAIVAFFVSCMTQKKNFHVDKNLISPIARFLVEKAPENSGRSPTLNGYLSIGDAFSGGVATWAPAPRGRRDVGSNVGGDMRVEKETFTTEKYVQWV</sequence>
<organism evidence="13 14">
    <name type="scientific">Tribolium castaneum</name>
    <name type="common">Red flour beetle</name>
    <dbReference type="NCBI Taxonomy" id="7070"/>
    <lineage>
        <taxon>Eukaryota</taxon>
        <taxon>Metazoa</taxon>
        <taxon>Ecdysozoa</taxon>
        <taxon>Arthropoda</taxon>
        <taxon>Hexapoda</taxon>
        <taxon>Insecta</taxon>
        <taxon>Pterygota</taxon>
        <taxon>Neoptera</taxon>
        <taxon>Endopterygota</taxon>
        <taxon>Coleoptera</taxon>
        <taxon>Polyphaga</taxon>
        <taxon>Cucujiformia</taxon>
        <taxon>Tenebrionidae</taxon>
        <taxon>Tenebrionidae incertae sedis</taxon>
        <taxon>Tribolium</taxon>
    </lineage>
</organism>
<dbReference type="Proteomes" id="UP000007266">
    <property type="component" value="Linkage group 8"/>
</dbReference>
<keyword evidence="4" id="KW-1003">Cell membrane</keyword>
<keyword evidence="9 12" id="KW-0472">Membrane</keyword>
<keyword evidence="8" id="KW-0406">Ion transport</keyword>
<name>A0A139WDX2_TRICA</name>
<evidence type="ECO:0000256" key="3">
    <source>
        <dbReference type="ARBA" id="ARBA00022448"/>
    </source>
</evidence>
<evidence type="ECO:0000256" key="7">
    <source>
        <dbReference type="ARBA" id="ARBA00023053"/>
    </source>
</evidence>
<feature type="transmembrane region" description="Helical" evidence="12">
    <location>
        <begin position="52"/>
        <end position="71"/>
    </location>
</feature>
<keyword evidence="14" id="KW-1185">Reference proteome</keyword>
<accession>A0A139WDX2</accession>
<feature type="transmembrane region" description="Helical" evidence="12">
    <location>
        <begin position="237"/>
        <end position="256"/>
    </location>
</feature>
<dbReference type="EMBL" id="KQ971357">
    <property type="protein sequence ID" value="KYB26150.1"/>
    <property type="molecule type" value="Genomic_DNA"/>
</dbReference>
<dbReference type="InterPro" id="IPR051163">
    <property type="entry name" value="Sodium:Solute_Symporter_SSF"/>
</dbReference>
<evidence type="ECO:0000256" key="9">
    <source>
        <dbReference type="ARBA" id="ARBA00023136"/>
    </source>
</evidence>
<proteinExistence type="inferred from homology"/>
<evidence type="ECO:0000256" key="11">
    <source>
        <dbReference type="RuleBase" id="RU362091"/>
    </source>
</evidence>
<keyword evidence="6 12" id="KW-1133">Transmembrane helix</keyword>
<dbReference type="NCBIfam" id="TIGR00813">
    <property type="entry name" value="sss"/>
    <property type="match status" value="1"/>
</dbReference>
<dbReference type="PANTHER" id="PTHR42985">
    <property type="entry name" value="SODIUM-COUPLED MONOCARBOXYLATE TRANSPORTER"/>
    <property type="match status" value="1"/>
</dbReference>
<evidence type="ECO:0000256" key="4">
    <source>
        <dbReference type="ARBA" id="ARBA00022475"/>
    </source>
</evidence>
<dbReference type="Gene3D" id="1.20.1730.10">
    <property type="entry name" value="Sodium/glucose cotransporter"/>
    <property type="match status" value="1"/>
</dbReference>
<feature type="transmembrane region" description="Helical" evidence="12">
    <location>
        <begin position="277"/>
        <end position="300"/>
    </location>
</feature>
<keyword evidence="5 12" id="KW-0812">Transmembrane</keyword>
<dbReference type="InParanoid" id="A0A139WDX2"/>
<feature type="transmembrane region" description="Helical" evidence="12">
    <location>
        <begin position="498"/>
        <end position="519"/>
    </location>
</feature>
<evidence type="ECO:0000256" key="8">
    <source>
        <dbReference type="ARBA" id="ARBA00023065"/>
    </source>
</evidence>
<reference evidence="13 14" key="1">
    <citation type="journal article" date="2008" name="Nature">
        <title>The genome of the model beetle and pest Tribolium castaneum.</title>
        <authorList>
            <consortium name="Tribolium Genome Sequencing Consortium"/>
            <person name="Richards S."/>
            <person name="Gibbs R.A."/>
            <person name="Weinstock G.M."/>
            <person name="Brown S.J."/>
            <person name="Denell R."/>
            <person name="Beeman R.W."/>
            <person name="Gibbs R."/>
            <person name="Beeman R.W."/>
            <person name="Brown S.J."/>
            <person name="Bucher G."/>
            <person name="Friedrich M."/>
            <person name="Grimmelikhuijzen C.J."/>
            <person name="Klingler M."/>
            <person name="Lorenzen M."/>
            <person name="Richards S."/>
            <person name="Roth S."/>
            <person name="Schroder R."/>
            <person name="Tautz D."/>
            <person name="Zdobnov E.M."/>
            <person name="Muzny D."/>
            <person name="Gibbs R.A."/>
            <person name="Weinstock G.M."/>
            <person name="Attaway T."/>
            <person name="Bell S."/>
            <person name="Buhay C.J."/>
            <person name="Chandrabose M.N."/>
            <person name="Chavez D."/>
            <person name="Clerk-Blankenburg K.P."/>
            <person name="Cree A."/>
            <person name="Dao M."/>
            <person name="Davis C."/>
            <person name="Chacko J."/>
            <person name="Dinh H."/>
            <person name="Dugan-Rocha S."/>
            <person name="Fowler G."/>
            <person name="Garner T.T."/>
            <person name="Garnes J."/>
            <person name="Gnirke A."/>
            <person name="Hawes A."/>
            <person name="Hernandez J."/>
            <person name="Hines S."/>
            <person name="Holder M."/>
            <person name="Hume J."/>
            <person name="Jhangiani S.N."/>
            <person name="Joshi V."/>
            <person name="Khan Z.M."/>
            <person name="Jackson L."/>
            <person name="Kovar C."/>
            <person name="Kowis A."/>
            <person name="Lee S."/>
            <person name="Lewis L.R."/>
            <person name="Margolis J."/>
            <person name="Morgan M."/>
            <person name="Nazareth L.V."/>
            <person name="Nguyen N."/>
            <person name="Okwuonu G."/>
            <person name="Parker D."/>
            <person name="Richards S."/>
            <person name="Ruiz S.J."/>
            <person name="Santibanez J."/>
            <person name="Savard J."/>
            <person name="Scherer S.E."/>
            <person name="Schneider B."/>
            <person name="Sodergren E."/>
            <person name="Tautz D."/>
            <person name="Vattahil S."/>
            <person name="Villasana D."/>
            <person name="White C.S."/>
            <person name="Wright R."/>
            <person name="Park Y."/>
            <person name="Beeman R.W."/>
            <person name="Lord J."/>
            <person name="Oppert B."/>
            <person name="Lorenzen M."/>
            <person name="Brown S."/>
            <person name="Wang L."/>
            <person name="Savard J."/>
            <person name="Tautz D."/>
            <person name="Richards S."/>
            <person name="Weinstock G."/>
            <person name="Gibbs R.A."/>
            <person name="Liu Y."/>
            <person name="Worley K."/>
            <person name="Weinstock G."/>
            <person name="Elsik C.G."/>
            <person name="Reese J.T."/>
            <person name="Elhaik E."/>
            <person name="Landan G."/>
            <person name="Graur D."/>
            <person name="Arensburger P."/>
            <person name="Atkinson P."/>
            <person name="Beeman R.W."/>
            <person name="Beidler J."/>
            <person name="Brown S.J."/>
            <person name="Demuth J.P."/>
            <person name="Drury D.W."/>
            <person name="Du Y.Z."/>
            <person name="Fujiwara H."/>
            <person name="Lorenzen M."/>
            <person name="Maselli V."/>
            <person name="Osanai M."/>
            <person name="Park Y."/>
            <person name="Robertson H.M."/>
            <person name="Tu Z."/>
            <person name="Wang J.J."/>
            <person name="Wang S."/>
            <person name="Richards S."/>
            <person name="Song H."/>
            <person name="Zhang L."/>
            <person name="Sodergren E."/>
            <person name="Werner D."/>
            <person name="Stanke M."/>
            <person name="Morgenstern B."/>
            <person name="Solovyev V."/>
            <person name="Kosarev P."/>
            <person name="Brown G."/>
            <person name="Chen H.C."/>
            <person name="Ermolaeva O."/>
            <person name="Hlavina W."/>
            <person name="Kapustin Y."/>
            <person name="Kiryutin B."/>
            <person name="Kitts P."/>
            <person name="Maglott D."/>
            <person name="Pruitt K."/>
            <person name="Sapojnikov V."/>
            <person name="Souvorov A."/>
            <person name="Mackey A.J."/>
            <person name="Waterhouse R.M."/>
            <person name="Wyder S."/>
            <person name="Zdobnov E.M."/>
            <person name="Zdobnov E.M."/>
            <person name="Wyder S."/>
            <person name="Kriventseva E.V."/>
            <person name="Kadowaki T."/>
            <person name="Bork P."/>
            <person name="Aranda M."/>
            <person name="Bao R."/>
            <person name="Beermann A."/>
            <person name="Berns N."/>
            <person name="Bolognesi R."/>
            <person name="Bonneton F."/>
            <person name="Bopp D."/>
            <person name="Brown S.J."/>
            <person name="Bucher G."/>
            <person name="Butts T."/>
            <person name="Chaumot A."/>
            <person name="Denell R.E."/>
            <person name="Ferrier D.E."/>
            <person name="Friedrich M."/>
            <person name="Gordon C.M."/>
            <person name="Jindra M."/>
            <person name="Klingler M."/>
            <person name="Lan Q."/>
            <person name="Lattorff H.M."/>
            <person name="Laudet V."/>
            <person name="von Levetsow C."/>
            <person name="Liu Z."/>
            <person name="Lutz R."/>
            <person name="Lynch J.A."/>
            <person name="da Fonseca R.N."/>
            <person name="Posnien N."/>
            <person name="Reuter R."/>
            <person name="Roth S."/>
            <person name="Savard J."/>
            <person name="Schinko J.B."/>
            <person name="Schmitt C."/>
            <person name="Schoppmeier M."/>
            <person name="Schroder R."/>
            <person name="Shippy T.D."/>
            <person name="Simonnet F."/>
            <person name="Marques-Souza H."/>
            <person name="Tautz D."/>
            <person name="Tomoyasu Y."/>
            <person name="Trauner J."/>
            <person name="Van der Zee M."/>
            <person name="Vervoort M."/>
            <person name="Wittkopp N."/>
            <person name="Wimmer E.A."/>
            <person name="Yang X."/>
            <person name="Jones A.K."/>
            <person name="Sattelle D.B."/>
            <person name="Ebert P.R."/>
            <person name="Nelson D."/>
            <person name="Scott J.G."/>
            <person name="Beeman R.W."/>
            <person name="Muthukrishnan S."/>
            <person name="Kramer K.J."/>
            <person name="Arakane Y."/>
            <person name="Beeman R.W."/>
            <person name="Zhu Q."/>
            <person name="Hogenkamp D."/>
            <person name="Dixit R."/>
            <person name="Oppert B."/>
            <person name="Jiang H."/>
            <person name="Zou Z."/>
            <person name="Marshall J."/>
            <person name="Elpidina E."/>
            <person name="Vinokurov K."/>
            <person name="Oppert C."/>
            <person name="Zou Z."/>
            <person name="Evans J."/>
            <person name="Lu Z."/>
            <person name="Zhao P."/>
            <person name="Sumathipala N."/>
            <person name="Altincicek B."/>
            <person name="Vilcinskas A."/>
            <person name="Williams M."/>
            <person name="Hultmark D."/>
            <person name="Hetru C."/>
            <person name="Jiang H."/>
            <person name="Grimmelikhuijzen C.J."/>
            <person name="Hauser F."/>
            <person name="Cazzamali G."/>
            <person name="Williamson M."/>
            <person name="Park Y."/>
            <person name="Li B."/>
            <person name="Tanaka Y."/>
            <person name="Predel R."/>
            <person name="Neupert S."/>
            <person name="Schachtner J."/>
            <person name="Verleyen P."/>
            <person name="Raible F."/>
            <person name="Bork P."/>
            <person name="Friedrich M."/>
            <person name="Walden K.K."/>
            <person name="Robertson H.M."/>
            <person name="Angeli S."/>
            <person name="Foret S."/>
            <person name="Bucher G."/>
            <person name="Schuetz S."/>
            <person name="Maleszka R."/>
            <person name="Wimmer E.A."/>
            <person name="Beeman R.W."/>
            <person name="Lorenzen M."/>
            <person name="Tomoyasu Y."/>
            <person name="Miller S.C."/>
            <person name="Grossmann D."/>
            <person name="Bucher G."/>
        </authorList>
    </citation>
    <scope>NUCLEOTIDE SEQUENCE [LARGE SCALE GENOMIC DNA]</scope>
    <source>
        <strain evidence="13 14">Georgia GA2</strain>
    </source>
</reference>
<feature type="transmembrane region" description="Helical" evidence="12">
    <location>
        <begin position="127"/>
        <end position="147"/>
    </location>
</feature>
<dbReference type="CDD" id="cd11492">
    <property type="entry name" value="SLC5sbd_NIS-SMVT"/>
    <property type="match status" value="1"/>
</dbReference>
<feature type="transmembrane region" description="Helical" evidence="12">
    <location>
        <begin position="6"/>
        <end position="31"/>
    </location>
</feature>
<feature type="transmembrane region" description="Helical" evidence="12">
    <location>
        <begin position="188"/>
        <end position="206"/>
    </location>
</feature>
<feature type="transmembrane region" description="Helical" evidence="12">
    <location>
        <begin position="159"/>
        <end position="176"/>
    </location>
</feature>